<accession>A0ABY7TCJ3</accession>
<dbReference type="PROSITE" id="PS51192">
    <property type="entry name" value="HELICASE_ATP_BIND_1"/>
    <property type="match status" value="1"/>
</dbReference>
<evidence type="ECO:0000313" key="5">
    <source>
        <dbReference type="Proteomes" id="UP001216139"/>
    </source>
</evidence>
<gene>
    <name evidence="4" type="ORF">PQO05_07585</name>
</gene>
<dbReference type="PANTHER" id="PTHR47957">
    <property type="entry name" value="ATP-DEPENDENT HELICASE HRQ1"/>
    <property type="match status" value="1"/>
</dbReference>
<dbReference type="InterPro" id="IPR014001">
    <property type="entry name" value="Helicase_ATP-bd"/>
</dbReference>
<proteinExistence type="predicted"/>
<dbReference type="Gene3D" id="3.40.50.300">
    <property type="entry name" value="P-loop containing nucleotide triphosphate hydrolases"/>
    <property type="match status" value="2"/>
</dbReference>
<protein>
    <submittedName>
        <fullName evidence="4">DEAD/DEAH box helicase</fullName>
    </submittedName>
</protein>
<dbReference type="InterPro" id="IPR011545">
    <property type="entry name" value="DEAD/DEAH_box_helicase_dom"/>
</dbReference>
<reference evidence="4 5" key="1">
    <citation type="submission" date="2023-02" db="EMBL/GenBank/DDBJ databases">
        <title>Genome sequence of Mucilaginibacter jinjuensis strain KACC 16571.</title>
        <authorList>
            <person name="Kim S."/>
            <person name="Heo J."/>
            <person name="Kwon S.-W."/>
        </authorList>
    </citation>
    <scope>NUCLEOTIDE SEQUENCE [LARGE SCALE GENOMIC DNA]</scope>
    <source>
        <strain evidence="4 5">KACC 16571</strain>
    </source>
</reference>
<dbReference type="PANTHER" id="PTHR47957:SF3">
    <property type="entry name" value="ATP-DEPENDENT HELICASE HRQ1"/>
    <property type="match status" value="1"/>
</dbReference>
<organism evidence="4 5">
    <name type="scientific">Mucilaginibacter jinjuensis</name>
    <dbReference type="NCBI Taxonomy" id="1176721"/>
    <lineage>
        <taxon>Bacteria</taxon>
        <taxon>Pseudomonadati</taxon>
        <taxon>Bacteroidota</taxon>
        <taxon>Sphingobacteriia</taxon>
        <taxon>Sphingobacteriales</taxon>
        <taxon>Sphingobacteriaceae</taxon>
        <taxon>Mucilaginibacter</taxon>
    </lineage>
</organism>
<dbReference type="RefSeq" id="WP_273632102.1">
    <property type="nucleotide sequence ID" value="NZ_CP117167.1"/>
</dbReference>
<keyword evidence="5" id="KW-1185">Reference proteome</keyword>
<dbReference type="SUPFAM" id="SSF52540">
    <property type="entry name" value="P-loop containing nucleoside triphosphate hydrolases"/>
    <property type="match status" value="2"/>
</dbReference>
<dbReference type="SMART" id="SM00487">
    <property type="entry name" value="DEXDc"/>
    <property type="match status" value="1"/>
</dbReference>
<name>A0ABY7TCJ3_9SPHI</name>
<evidence type="ECO:0000313" key="4">
    <source>
        <dbReference type="EMBL" id="WCT13795.1"/>
    </source>
</evidence>
<keyword evidence="4" id="KW-0347">Helicase</keyword>
<dbReference type="GO" id="GO:0004386">
    <property type="term" value="F:helicase activity"/>
    <property type="evidence" value="ECO:0007669"/>
    <property type="project" value="UniProtKB-KW"/>
</dbReference>
<evidence type="ECO:0000256" key="2">
    <source>
        <dbReference type="ARBA" id="ARBA00022840"/>
    </source>
</evidence>
<dbReference type="Proteomes" id="UP001216139">
    <property type="component" value="Chromosome"/>
</dbReference>
<dbReference type="SMART" id="SM00490">
    <property type="entry name" value="HELICc"/>
    <property type="match status" value="1"/>
</dbReference>
<feature type="domain" description="Helicase ATP-binding" evidence="3">
    <location>
        <begin position="105"/>
        <end position="445"/>
    </location>
</feature>
<dbReference type="EMBL" id="CP117167">
    <property type="protein sequence ID" value="WCT13795.1"/>
    <property type="molecule type" value="Genomic_DNA"/>
</dbReference>
<dbReference type="InterPro" id="IPR027417">
    <property type="entry name" value="P-loop_NTPase"/>
</dbReference>
<keyword evidence="2" id="KW-0067">ATP-binding</keyword>
<dbReference type="InterPro" id="IPR001650">
    <property type="entry name" value="Helicase_C-like"/>
</dbReference>
<dbReference type="Pfam" id="PF00270">
    <property type="entry name" value="DEAD"/>
    <property type="match status" value="1"/>
</dbReference>
<evidence type="ECO:0000259" key="3">
    <source>
        <dbReference type="PROSITE" id="PS51192"/>
    </source>
</evidence>
<dbReference type="Pfam" id="PF00271">
    <property type="entry name" value="Helicase_C"/>
    <property type="match status" value="1"/>
</dbReference>
<keyword evidence="1" id="KW-0547">Nucleotide-binding</keyword>
<sequence length="1922" mass="215648">MIDPLKSFEVITGNYKRYIKTAFSTRFPSFEKEREALLDTDGVLYRQPWVEPLPEYKSSGKKIAELTEQETGLDTKELTYFKELVTCGLFPADTDMYSHQYKMLVKAFKEKENCIITSGTGSGKTESFLLPLFAQLATEAHSWNEEAAPDPAAAARKFGNWWESGSGKSINHVIDFATGKLSDEALQRGHEKRSPAVRALILYPMNALVEDQMTRLRTALDSDEARNFFDGSAAAGNPGRWLRNRIYFGRYNGATPIPGILPSFDGTEGDEIIKGRKTRASRQLSRLKQKLRATTENFGKIEAYFRKQEENGEIPDYSKKYFFQQLDGSEMRSRFDMQVSPPDILITNFSMMSIMLMRDADAGIFETTKKWLAESSDNIFHLIVDELHLYRGTQGTEVAWLVRLLLDRLGLTPENKQLRILASSASLDPGDPKSLKFLKDFFGTDFRADQIITGEQEPVTETETDTADVNLLAAIAKAYDETDENTTSPLFTLACDNFCGLPDGGIKGAVMKLHRAGFRKRIGSIFSAAGTALESVSNTDNTGTFAGLLFPGLKDKDNLKFALRGYIILRGLKDGLDKTDAEVAAVRLQRLRFHYFIRNIEGLWATADTQKIKPQFADRDDLPDQLRRTVGNLEAKADITDKKGNRLFDVLYCENCGTTFLGGSRLSATGKLEMISVSPDIEGIPENSPQSLIEKRKYRDYAVFWPQGGQDAAPDVSYRRNTLNGDWVDYYLNKVSGMLEPYDDEADGSNQVRGKLFILQNDTSGDTIAERCLPCTCPACACNYEKGTTRASPVRGFRSGFSKTAQILAKELFYQLPDDEEKRKLVLFTDSREDAAKMANGIEREHFTDLVREALISVLYARPELNNKIIAGELDKYTDTVPPEVIEMLITSYGEDILTEIYTIWQSKNTSPFPTQRSAAERQWADMLSAPPSVAFNDLVLEAFPSVLQRLYKLGVNPRGLDRKSQRFSADYYKPWYKIFTESNEQVSYDGSGPENKETETDTLDQAAKALFGKLYFGLEAGGLAYIGIRADKLSGIPVQERNRLHAYIRKLGDNYFYEGAEYARKTADGGWNSRVKSLILAHGEKPEDVFDRLRGVSAITEEGLLKFESLALYPATDPQSTYFECGNCFRPHLHDSAWRCTFCGNNLTASGKKVSSLRENNHLAWHALVRQRKALRLHCEEMTGQTDDQFGRQRHFRNMILPDEGPANIRTIDLLSVTTTLEVGVDIGSLQAVMLGNMPPQRFNYQQRVGRAGRRGQAYSAILTFCRGRSHDEHYFSNPKEITSDPPPTPVLSMDQTRIFRRVFNKFIVASAFRNSYLARNGETKSTHAEMGFFGAWETNKLVLENWLKSHSRHLEAYFLKFAAGTDNTWKKINQDGYYTHGHFMAALNKAAENEELPGNEVADRLAEGGLLPMFGMPTSVRNFYHGYTTEPGEMKIIDRDQAMAISEFAPGSEKTKDKRIYKSIGITPELDVSPLNNYPDLLRSDDKAFRFAGHMIKCGNCFLTKTVRYTAGDGNLGSPGSVLCPVCGNPEAVRFPVIIPAAYRSDFFDGKDSGENVELVTARPSVYAEPAGIPFKGDADNTLNRLSEADTTWRINKNGEDFFNLKKTILVHEGSNHQIPEQWFINNTSLRIRGAVVQDTGLEIRTALAANKTTEVLRISPENILRGIYADMFNPDISAAGVKSAVYSAAFLIQRAVAVALDIDPLEIEIAEVVRDANGLPVITLTDELPNGSGFVRYGFENLAALMNDRILGPVALSNNAYFEHLRSEEHQSCKSACYKCLKVYRNMNFHGLLDWRLGMAWIRLLKDSDYKCGTDGDFESPELRLWPVIAEETARNLCEAFGSRKVFAGPGNKLFGFVNQGFPVIIVHPLWDMSDIQEDWLASEAAGLTEILRSNSGRKDIIYIDTFNGLRRPAKCKSW</sequence>
<evidence type="ECO:0000256" key="1">
    <source>
        <dbReference type="ARBA" id="ARBA00022741"/>
    </source>
</evidence>
<keyword evidence="4" id="KW-0378">Hydrolase</keyword>